<comment type="caution">
    <text evidence="1">The sequence shown here is derived from an EMBL/GenBank/DDBJ whole genome shotgun (WGS) entry which is preliminary data.</text>
</comment>
<dbReference type="EMBL" id="LUGG01000018">
    <property type="protein sequence ID" value="OBZ69254.1"/>
    <property type="molecule type" value="Genomic_DNA"/>
</dbReference>
<accession>A0A1C7M2F4</accession>
<protein>
    <submittedName>
        <fullName evidence="1">Uncharacterized protein</fullName>
    </submittedName>
</protein>
<evidence type="ECO:0000313" key="2">
    <source>
        <dbReference type="Proteomes" id="UP000092993"/>
    </source>
</evidence>
<sequence length="177" mass="20205">MATNSAERMFDDELEHEFQEIDRPLLQYEILKLLVRVACIRGLPLDMRYAETVHCEDLLASQPDLEQSLLHALESHKWEDICRHSSLQDKQPAIAAWNIPNRGEYDDSIFASFVPIIQSSGTGKPRAVDQMANVVFALPFNLRSYPLADVPIRKFLTTFISQPPRSSEGKQYDQEDG</sequence>
<proteinExistence type="predicted"/>
<evidence type="ECO:0000313" key="1">
    <source>
        <dbReference type="EMBL" id="OBZ69254.1"/>
    </source>
</evidence>
<dbReference type="AlphaFoldDB" id="A0A1C7M2F4"/>
<reference evidence="1 2" key="1">
    <citation type="submission" date="2016-03" db="EMBL/GenBank/DDBJ databases">
        <title>Whole genome sequencing of Grifola frondosa 9006-11.</title>
        <authorList>
            <person name="Min B."/>
            <person name="Park H."/>
            <person name="Kim J.-G."/>
            <person name="Cho H."/>
            <person name="Oh Y.-L."/>
            <person name="Kong W.-S."/>
            <person name="Choi I.-G."/>
        </authorList>
    </citation>
    <scope>NUCLEOTIDE SEQUENCE [LARGE SCALE GENOMIC DNA]</scope>
    <source>
        <strain evidence="1 2">9006-11</strain>
    </source>
</reference>
<dbReference type="STRING" id="5627.A0A1C7M2F4"/>
<dbReference type="Proteomes" id="UP000092993">
    <property type="component" value="Unassembled WGS sequence"/>
</dbReference>
<keyword evidence="2" id="KW-1185">Reference proteome</keyword>
<dbReference type="OrthoDB" id="107110at2759"/>
<gene>
    <name evidence="1" type="ORF">A0H81_10848</name>
</gene>
<name>A0A1C7M2F4_GRIFR</name>
<organism evidence="1 2">
    <name type="scientific">Grifola frondosa</name>
    <name type="common">Maitake</name>
    <name type="synonym">Polyporus frondosus</name>
    <dbReference type="NCBI Taxonomy" id="5627"/>
    <lineage>
        <taxon>Eukaryota</taxon>
        <taxon>Fungi</taxon>
        <taxon>Dikarya</taxon>
        <taxon>Basidiomycota</taxon>
        <taxon>Agaricomycotina</taxon>
        <taxon>Agaricomycetes</taxon>
        <taxon>Polyporales</taxon>
        <taxon>Grifolaceae</taxon>
        <taxon>Grifola</taxon>
    </lineage>
</organism>